<evidence type="ECO:0000259" key="10">
    <source>
        <dbReference type="Pfam" id="PF13967"/>
    </source>
</evidence>
<feature type="domain" description="CSC1/OSCA1-like 7TM region" evidence="9">
    <location>
        <begin position="443"/>
        <end position="717"/>
    </location>
</feature>
<dbReference type="AlphaFoldDB" id="C7Z6L3"/>
<dbReference type="KEGG" id="nhe:NECHADRAFT_34365"/>
<keyword evidence="3" id="KW-0813">Transport</keyword>
<dbReference type="InterPro" id="IPR045122">
    <property type="entry name" value="Csc1-like"/>
</dbReference>
<protein>
    <recommendedName>
        <fullName evidence="14">Calcium permeable stress-gated cation channel 1</fullName>
    </recommendedName>
</protein>
<keyword evidence="5 8" id="KW-1133">Transmembrane helix</keyword>
<evidence type="ECO:0000256" key="2">
    <source>
        <dbReference type="ARBA" id="ARBA00007779"/>
    </source>
</evidence>
<feature type="transmembrane region" description="Helical" evidence="8">
    <location>
        <begin position="445"/>
        <end position="471"/>
    </location>
</feature>
<feature type="compositionally biased region" description="Basic and acidic residues" evidence="7">
    <location>
        <begin position="854"/>
        <end position="864"/>
    </location>
</feature>
<feature type="transmembrane region" description="Helical" evidence="8">
    <location>
        <begin position="661"/>
        <end position="678"/>
    </location>
</feature>
<evidence type="ECO:0000259" key="11">
    <source>
        <dbReference type="Pfam" id="PF14703"/>
    </source>
</evidence>
<feature type="transmembrane region" description="Helical" evidence="8">
    <location>
        <begin position="725"/>
        <end position="744"/>
    </location>
</feature>
<dbReference type="Proteomes" id="UP000005206">
    <property type="component" value="Chromosome 2"/>
</dbReference>
<dbReference type="eggNOG" id="KOG1134">
    <property type="taxonomic scope" value="Eukaryota"/>
</dbReference>
<dbReference type="RefSeq" id="XP_003045865.1">
    <property type="nucleotide sequence ID" value="XM_003045819.1"/>
</dbReference>
<comment type="similarity">
    <text evidence="2">Belongs to the CSC1 (TC 1.A.17) family.</text>
</comment>
<dbReference type="GO" id="GO:0005886">
    <property type="term" value="C:plasma membrane"/>
    <property type="evidence" value="ECO:0007669"/>
    <property type="project" value="TreeGrafter"/>
</dbReference>
<dbReference type="OrthoDB" id="1689567at2759"/>
<dbReference type="OMA" id="CSCKKEN"/>
<dbReference type="PANTHER" id="PTHR13018:SF5">
    <property type="entry name" value="RE44586P"/>
    <property type="match status" value="1"/>
</dbReference>
<dbReference type="FunCoup" id="C7Z6L3">
    <property type="interactions" value="87"/>
</dbReference>
<accession>C7Z6L3</accession>
<feature type="domain" description="CSC1/OSCA1-like cytosolic" evidence="11">
    <location>
        <begin position="226"/>
        <end position="432"/>
    </location>
</feature>
<feature type="transmembrane region" description="Helical" evidence="8">
    <location>
        <begin position="109"/>
        <end position="126"/>
    </location>
</feature>
<feature type="domain" description="CSC1/OSCA1-like N-terminal transmembrane" evidence="10">
    <location>
        <begin position="24"/>
        <end position="205"/>
    </location>
</feature>
<name>C7Z6L3_FUSV7</name>
<feature type="transmembrane region" description="Helical" evidence="8">
    <location>
        <begin position="185"/>
        <end position="204"/>
    </location>
</feature>
<reference evidence="12 13" key="1">
    <citation type="journal article" date="2009" name="PLoS Genet.">
        <title>The genome of Nectria haematococca: contribution of supernumerary chromosomes to gene expansion.</title>
        <authorList>
            <person name="Coleman J.J."/>
            <person name="Rounsley S.D."/>
            <person name="Rodriguez-Carres M."/>
            <person name="Kuo A."/>
            <person name="Wasmann C.C."/>
            <person name="Grimwood J."/>
            <person name="Schmutz J."/>
            <person name="Taga M."/>
            <person name="White G.J."/>
            <person name="Zhou S."/>
            <person name="Schwartz D.C."/>
            <person name="Freitag M."/>
            <person name="Ma L.J."/>
            <person name="Danchin E.G."/>
            <person name="Henrissat B."/>
            <person name="Coutinho P.M."/>
            <person name="Nelson D.R."/>
            <person name="Straney D."/>
            <person name="Napoli C.A."/>
            <person name="Barker B.M."/>
            <person name="Gribskov M."/>
            <person name="Rep M."/>
            <person name="Kroken S."/>
            <person name="Molnar I."/>
            <person name="Rensing C."/>
            <person name="Kennell J.C."/>
            <person name="Zamora J."/>
            <person name="Farman M.L."/>
            <person name="Selker E.U."/>
            <person name="Salamov A."/>
            <person name="Shapiro H."/>
            <person name="Pangilinan J."/>
            <person name="Lindquist E."/>
            <person name="Lamers C."/>
            <person name="Grigoriev I.V."/>
            <person name="Geiser D.M."/>
            <person name="Covert S.F."/>
            <person name="Temporini E."/>
            <person name="Vanetten H.D."/>
        </authorList>
    </citation>
    <scope>NUCLEOTIDE SEQUENCE [LARGE SCALE GENOMIC DNA]</scope>
    <source>
        <strain evidence="13">ATCC MYA-4622 / CBS 123669 / FGSC 9596 / NRRL 45880 / 77-13-4</strain>
    </source>
</reference>
<feature type="transmembrane region" description="Helical" evidence="8">
    <location>
        <begin position="539"/>
        <end position="557"/>
    </location>
</feature>
<feature type="transmembrane region" description="Helical" evidence="8">
    <location>
        <begin position="587"/>
        <end position="616"/>
    </location>
</feature>
<proteinExistence type="inferred from homology"/>
<dbReference type="HOGENOM" id="CLU_002458_0_0_1"/>
<dbReference type="InParanoid" id="C7Z6L3"/>
<organism evidence="12 13">
    <name type="scientific">Fusarium vanettenii (strain ATCC MYA-4622 / CBS 123669 / FGSC 9596 / NRRL 45880 / 77-13-4)</name>
    <name type="common">Fusarium solani subsp. pisi</name>
    <dbReference type="NCBI Taxonomy" id="660122"/>
    <lineage>
        <taxon>Eukaryota</taxon>
        <taxon>Fungi</taxon>
        <taxon>Dikarya</taxon>
        <taxon>Ascomycota</taxon>
        <taxon>Pezizomycotina</taxon>
        <taxon>Sordariomycetes</taxon>
        <taxon>Hypocreomycetidae</taxon>
        <taxon>Hypocreales</taxon>
        <taxon>Nectriaceae</taxon>
        <taxon>Fusarium</taxon>
        <taxon>Fusarium solani species complex</taxon>
        <taxon>Fusarium vanettenii</taxon>
    </lineage>
</organism>
<evidence type="ECO:0000259" key="9">
    <source>
        <dbReference type="Pfam" id="PF02714"/>
    </source>
</evidence>
<evidence type="ECO:0000313" key="12">
    <source>
        <dbReference type="EMBL" id="EEU40152.1"/>
    </source>
</evidence>
<feature type="transmembrane region" description="Helical" evidence="8">
    <location>
        <begin position="24"/>
        <end position="45"/>
    </location>
</feature>
<feature type="region of interest" description="Disordered" evidence="7">
    <location>
        <begin position="821"/>
        <end position="864"/>
    </location>
</feature>
<dbReference type="Pfam" id="PF13967">
    <property type="entry name" value="RSN1_TM"/>
    <property type="match status" value="1"/>
</dbReference>
<evidence type="ECO:0000256" key="5">
    <source>
        <dbReference type="ARBA" id="ARBA00022989"/>
    </source>
</evidence>
<dbReference type="VEuPathDB" id="FungiDB:NECHADRAFT_34365"/>
<dbReference type="EMBL" id="GG698910">
    <property type="protein sequence ID" value="EEU40152.1"/>
    <property type="molecule type" value="Genomic_DNA"/>
</dbReference>
<feature type="region of interest" description="Disordered" evidence="7">
    <location>
        <begin position="294"/>
        <end position="344"/>
    </location>
</feature>
<dbReference type="GeneID" id="9668699"/>
<evidence type="ECO:0000256" key="8">
    <source>
        <dbReference type="SAM" id="Phobius"/>
    </source>
</evidence>
<comment type="subcellular location">
    <subcellularLocation>
        <location evidence="1">Membrane</location>
        <topology evidence="1">Multi-pass membrane protein</topology>
    </subcellularLocation>
</comment>
<keyword evidence="4 8" id="KW-0812">Transmembrane</keyword>
<dbReference type="InterPro" id="IPR027815">
    <property type="entry name" value="CSC1/OSCA1-like_cyt"/>
</dbReference>
<evidence type="ECO:0000256" key="3">
    <source>
        <dbReference type="ARBA" id="ARBA00022448"/>
    </source>
</evidence>
<feature type="transmembrane region" description="Helical" evidence="8">
    <location>
        <begin position="637"/>
        <end position="655"/>
    </location>
</feature>
<dbReference type="GO" id="GO:0005227">
    <property type="term" value="F:calcium-activated cation channel activity"/>
    <property type="evidence" value="ECO:0007669"/>
    <property type="project" value="InterPro"/>
</dbReference>
<feature type="transmembrane region" description="Helical" evidence="8">
    <location>
        <begin position="699"/>
        <end position="719"/>
    </location>
</feature>
<evidence type="ECO:0000313" key="13">
    <source>
        <dbReference type="Proteomes" id="UP000005206"/>
    </source>
</evidence>
<keyword evidence="13" id="KW-1185">Reference proteome</keyword>
<keyword evidence="6 8" id="KW-0472">Membrane</keyword>
<dbReference type="InterPro" id="IPR032880">
    <property type="entry name" value="CSC1/OSCA1-like_N"/>
</dbReference>
<dbReference type="Pfam" id="PF14703">
    <property type="entry name" value="PHM7_cyt"/>
    <property type="match status" value="1"/>
</dbReference>
<evidence type="ECO:0000256" key="1">
    <source>
        <dbReference type="ARBA" id="ARBA00004141"/>
    </source>
</evidence>
<dbReference type="Pfam" id="PF02714">
    <property type="entry name" value="RSN1_7TM"/>
    <property type="match status" value="1"/>
</dbReference>
<evidence type="ECO:0000256" key="6">
    <source>
        <dbReference type="ARBA" id="ARBA00023136"/>
    </source>
</evidence>
<gene>
    <name evidence="12" type="ORF">NECHADRAFT_34365</name>
</gene>
<evidence type="ECO:0000256" key="7">
    <source>
        <dbReference type="SAM" id="MobiDB-lite"/>
    </source>
</evidence>
<sequence length="864" mass="98321">MALEDDEKGCTREDLMAPNNEKNFTVQLVLSLAIGASAFFLFCFLRPRWPSLYAARKRRLGHTLGLPSLPNSAFGWIPPLYRITEEQVLASAGLDAFVFLSFFKMSTRLFAVMAFFATTVLCPINIKYNHLKFKFDLGPGLGGTKPEAQDLFDAPGQSSLWTSGVDPFKDKDGDDVDLSAEKGWLWSYVIFTYFFVLLTIYFVNWETFRIIRYRQDYLGSQSTVTDRTFRLTGIPDDLRSEGQIKQLIEKLGIGTVEKVTICRDWKRLDDLVDLRETTLRSLEAAWATFLNRQRQKKKNSRRQEQANGATPSDSQDRGLDNEAGENGHLLDSDQGPWDSEDEGRPKVNIRYGTLGLRSRNVDAIDYYEERLRRLDAKIIDARGKTYTATDMAIVTMDSVASCQMVIQARIDPRPGRLLTKPTPAPSDLVWRNTYSRRGVRRLKSWAITLFITFLTLLWIFPTAILASWLSICAVRKTFPNFALWLQGHDIIHSLVQNGLPALVVSLLNVAVPYLYDFLSNRQGMISQGDVELSLISKNYFFTFFNTFFVFAVSKTGFEFFTVMRKFLKDTSQLPSVIAADVEGLSTFYISFIMLQGIGLMPFRILEAGSVFLYPFLRSMAKTPRDFEELKQPPPFQYGFFLPTALLVFNLCLIYSVLNRGLIILIVGTIYFSLGYFTFKYMVLYAMDQPQHATGGAWRIICQRIIIGLLVFEVVMFGKIAAEKAFIQSAFILPLMPFSIWYSYYIKQRFEPLTIYIALRAIRAGEDPEDSAAMDDAFEEEDGPRPSQAILRRGSTLDEYKEKGLVFVNPSLVAPLQQPWIYKEPPPPLPESETDDQERPILQGVDSTLGIGEDNVWRDNGETNV</sequence>
<evidence type="ECO:0008006" key="14">
    <source>
        <dbReference type="Google" id="ProtNLM"/>
    </source>
</evidence>
<dbReference type="PANTHER" id="PTHR13018">
    <property type="entry name" value="PROBABLE MEMBRANE PROTEIN DUF221-RELATED"/>
    <property type="match status" value="1"/>
</dbReference>
<dbReference type="InterPro" id="IPR003864">
    <property type="entry name" value="CSC1/OSCA1-like_7TM"/>
</dbReference>
<evidence type="ECO:0000256" key="4">
    <source>
        <dbReference type="ARBA" id="ARBA00022692"/>
    </source>
</evidence>